<reference evidence="7" key="1">
    <citation type="journal article" date="2019" name="Int. J. Syst. Evol. Microbiol.">
        <title>The Global Catalogue of Microorganisms (GCM) 10K type strain sequencing project: providing services to taxonomists for standard genome sequencing and annotation.</title>
        <authorList>
            <consortium name="The Broad Institute Genomics Platform"/>
            <consortium name="The Broad Institute Genome Sequencing Center for Infectious Disease"/>
            <person name="Wu L."/>
            <person name="Ma J."/>
        </authorList>
    </citation>
    <scope>NUCLEOTIDE SEQUENCE [LARGE SCALE GENOMIC DNA]</scope>
    <source>
        <strain evidence="7">CGMCC 1.13718</strain>
    </source>
</reference>
<dbReference type="Gene3D" id="3.50.30.10">
    <property type="entry name" value="Phosphohistidine domain"/>
    <property type="match status" value="1"/>
</dbReference>
<proteinExistence type="inferred from homology"/>
<keyword evidence="2" id="KW-0479">Metal-binding</keyword>
<sequence>MVGCGNATQILQDGQGVTVSCAEGDTGFIFEGELGFDVRKNSVDAMPDLPFKIMMNVGNPDRAFDFAQLPNEGVGLARLEFIINRMIGVHPKALLNFRRPAGGHQGKRGEAHRRLSRSGRLLRREAGGGHQHPGRGVLAEEGHRAPVRLQVQ</sequence>
<evidence type="ECO:0000256" key="1">
    <source>
        <dbReference type="ARBA" id="ARBA00007837"/>
    </source>
</evidence>
<dbReference type="EMBL" id="JBHSVR010000008">
    <property type="protein sequence ID" value="MFC6635881.1"/>
    <property type="molecule type" value="Genomic_DNA"/>
</dbReference>
<gene>
    <name evidence="6" type="ORF">ACFQBM_21690</name>
</gene>
<dbReference type="InterPro" id="IPR040442">
    <property type="entry name" value="Pyrv_kinase-like_dom_sf"/>
</dbReference>
<evidence type="ECO:0000313" key="6">
    <source>
        <dbReference type="EMBL" id="MFC6635881.1"/>
    </source>
</evidence>
<dbReference type="RefSeq" id="WP_377516730.1">
    <property type="nucleotide sequence ID" value="NZ_JBHSVR010000008.1"/>
</dbReference>
<dbReference type="SUPFAM" id="SSF51621">
    <property type="entry name" value="Phosphoenolpyruvate/pyruvate domain"/>
    <property type="match status" value="1"/>
</dbReference>
<accession>A0ABW1YSY4</accession>
<evidence type="ECO:0008006" key="8">
    <source>
        <dbReference type="Google" id="ProtNLM"/>
    </source>
</evidence>
<comment type="caution">
    <text evidence="6">The sequence shown here is derived from an EMBL/GenBank/DDBJ whole genome shotgun (WGS) entry which is preliminary data.</text>
</comment>
<dbReference type="Gene3D" id="3.20.20.60">
    <property type="entry name" value="Phosphoenolpyruvate-binding domains"/>
    <property type="match status" value="1"/>
</dbReference>
<name>A0ABW1YSY4_9GAMM</name>
<keyword evidence="4" id="KW-0067">ATP-binding</keyword>
<evidence type="ECO:0000256" key="5">
    <source>
        <dbReference type="SAM" id="MobiDB-lite"/>
    </source>
</evidence>
<evidence type="ECO:0000256" key="4">
    <source>
        <dbReference type="ARBA" id="ARBA00022840"/>
    </source>
</evidence>
<keyword evidence="7" id="KW-1185">Reference proteome</keyword>
<protein>
    <recommendedName>
        <fullName evidence="8">Phosphoenolpyruvate synthase</fullName>
    </recommendedName>
</protein>
<organism evidence="6 7">
    <name type="scientific">Microbulbifer taiwanensis</name>
    <dbReference type="NCBI Taxonomy" id="986746"/>
    <lineage>
        <taxon>Bacteria</taxon>
        <taxon>Pseudomonadati</taxon>
        <taxon>Pseudomonadota</taxon>
        <taxon>Gammaproteobacteria</taxon>
        <taxon>Cellvibrionales</taxon>
        <taxon>Microbulbiferaceae</taxon>
        <taxon>Microbulbifer</taxon>
    </lineage>
</organism>
<dbReference type="InterPro" id="IPR006319">
    <property type="entry name" value="PEP_synth"/>
</dbReference>
<keyword evidence="3" id="KW-0547">Nucleotide-binding</keyword>
<evidence type="ECO:0000256" key="2">
    <source>
        <dbReference type="ARBA" id="ARBA00022723"/>
    </source>
</evidence>
<dbReference type="PANTHER" id="PTHR43030:SF1">
    <property type="entry name" value="PHOSPHOENOLPYRUVATE SYNTHASE"/>
    <property type="match status" value="1"/>
</dbReference>
<evidence type="ECO:0000256" key="3">
    <source>
        <dbReference type="ARBA" id="ARBA00022741"/>
    </source>
</evidence>
<feature type="region of interest" description="Disordered" evidence="5">
    <location>
        <begin position="99"/>
        <end position="152"/>
    </location>
</feature>
<comment type="similarity">
    <text evidence="1">Belongs to the PEP-utilizing enzyme family.</text>
</comment>
<dbReference type="Proteomes" id="UP001596425">
    <property type="component" value="Unassembled WGS sequence"/>
</dbReference>
<dbReference type="PANTHER" id="PTHR43030">
    <property type="entry name" value="PHOSPHOENOLPYRUVATE SYNTHASE"/>
    <property type="match status" value="1"/>
</dbReference>
<dbReference type="InterPro" id="IPR015813">
    <property type="entry name" value="Pyrv/PenolPyrv_kinase-like_dom"/>
</dbReference>
<evidence type="ECO:0000313" key="7">
    <source>
        <dbReference type="Proteomes" id="UP001596425"/>
    </source>
</evidence>